<evidence type="ECO:0000313" key="2">
    <source>
        <dbReference type="Proteomes" id="UP001358586"/>
    </source>
</evidence>
<proteinExistence type="predicted"/>
<dbReference type="PANTHER" id="PTHR33223:SF11">
    <property type="entry name" value="ELEMENT PROTEIN, PUTATIVE-RELATED"/>
    <property type="match status" value="1"/>
</dbReference>
<sequence length="185" mass="21185">MQLIKSKLKRGQIIRKLLEWAKAKRWSKPRTIELGQGILESDVEKLSEAIRAEAIRRGKQVEEVEPETEPLFETKNNLGELERMANRTIRQLAAAPNEQTPLCINYPTGGTPFELKSGLIHLLPTFRGLKNENPHTHLREFHMVCSSMKPQGVPEDEIKLRAFPFSLVDTVKEWLFYLPPSSITT</sequence>
<gene>
    <name evidence="1" type="ORF">PVK06_044134</name>
</gene>
<reference evidence="1 2" key="1">
    <citation type="submission" date="2023-03" db="EMBL/GenBank/DDBJ databases">
        <title>WGS of Gossypium arboreum.</title>
        <authorList>
            <person name="Yu D."/>
        </authorList>
    </citation>
    <scope>NUCLEOTIDE SEQUENCE [LARGE SCALE GENOMIC DNA]</scope>
    <source>
        <tissue evidence="1">Leaf</tissue>
    </source>
</reference>
<protein>
    <submittedName>
        <fullName evidence="1">Uncharacterized protein</fullName>
    </submittedName>
</protein>
<organism evidence="1 2">
    <name type="scientific">Gossypium arboreum</name>
    <name type="common">Tree cotton</name>
    <name type="synonym">Gossypium nanking</name>
    <dbReference type="NCBI Taxonomy" id="29729"/>
    <lineage>
        <taxon>Eukaryota</taxon>
        <taxon>Viridiplantae</taxon>
        <taxon>Streptophyta</taxon>
        <taxon>Embryophyta</taxon>
        <taxon>Tracheophyta</taxon>
        <taxon>Spermatophyta</taxon>
        <taxon>Magnoliopsida</taxon>
        <taxon>eudicotyledons</taxon>
        <taxon>Gunneridae</taxon>
        <taxon>Pentapetalae</taxon>
        <taxon>rosids</taxon>
        <taxon>malvids</taxon>
        <taxon>Malvales</taxon>
        <taxon>Malvaceae</taxon>
        <taxon>Malvoideae</taxon>
        <taxon>Gossypium</taxon>
    </lineage>
</organism>
<dbReference type="EMBL" id="JARKNE010000012">
    <property type="protein sequence ID" value="KAK5776175.1"/>
    <property type="molecule type" value="Genomic_DNA"/>
</dbReference>
<dbReference type="PANTHER" id="PTHR33223">
    <property type="entry name" value="CCHC-TYPE DOMAIN-CONTAINING PROTEIN"/>
    <property type="match status" value="1"/>
</dbReference>
<name>A0ABR0MQS5_GOSAR</name>
<comment type="caution">
    <text evidence="1">The sequence shown here is derived from an EMBL/GenBank/DDBJ whole genome shotgun (WGS) entry which is preliminary data.</text>
</comment>
<dbReference type="Proteomes" id="UP001358586">
    <property type="component" value="Chromosome 12"/>
</dbReference>
<keyword evidence="2" id="KW-1185">Reference proteome</keyword>
<evidence type="ECO:0000313" key="1">
    <source>
        <dbReference type="EMBL" id="KAK5776175.1"/>
    </source>
</evidence>
<accession>A0ABR0MQS5</accession>